<feature type="compositionally biased region" description="Low complexity" evidence="1">
    <location>
        <begin position="849"/>
        <end position="876"/>
    </location>
</feature>
<comment type="caution">
    <text evidence="2">The sequence shown here is derived from an EMBL/GenBank/DDBJ whole genome shotgun (WGS) entry which is preliminary data.</text>
</comment>
<feature type="region of interest" description="Disordered" evidence="1">
    <location>
        <begin position="948"/>
        <end position="971"/>
    </location>
</feature>
<keyword evidence="3" id="KW-1185">Reference proteome</keyword>
<dbReference type="SUPFAM" id="SSF55073">
    <property type="entry name" value="Nucleotide cyclase"/>
    <property type="match status" value="2"/>
</dbReference>
<feature type="compositionally biased region" description="Gly residues" evidence="1">
    <location>
        <begin position="39"/>
        <end position="52"/>
    </location>
</feature>
<feature type="compositionally biased region" description="Gly residues" evidence="1">
    <location>
        <begin position="877"/>
        <end position="893"/>
    </location>
</feature>
<reference evidence="2" key="1">
    <citation type="journal article" date="2020" name="bioRxiv">
        <title>Comparative genomics of Chlamydomonas.</title>
        <authorList>
            <person name="Craig R.J."/>
            <person name="Hasan A.R."/>
            <person name="Ness R.W."/>
            <person name="Keightley P.D."/>
        </authorList>
    </citation>
    <scope>NUCLEOTIDE SEQUENCE</scope>
    <source>
        <strain evidence="2">SAG 7.73</strain>
    </source>
</reference>
<feature type="region of interest" description="Disordered" evidence="1">
    <location>
        <begin position="702"/>
        <end position="764"/>
    </location>
</feature>
<sequence length="1414" mass="137427">MSSLPASGVPAAAAAAGTSHGARPLSTRTGTLHGASRAAGGGAGDAGGGAAGKGADRGPAAAVVMGVIGSSGIGALLRQRFLFTSDDSDTCKQPSCSPATAGQAIPEAVVPARPETRRPPRVSISADEAALQQRLGQAAAAASGGALDLSEPRGPTAGATAGGMRDPALISPWGTRLAATDRAASFSVAASGQAAMVASPGGGRSHGQGATGAAEPAAPLRLLMSGLRVRMGVASGVRLESDITLNRASQRTTYTGRTMAIAKAVSGAAAGGMVLVAAEAHVLLTGADGGAAPGGGTSTTTAGMGTAGILLRTGSSAGSSRNSFSVTSQRALFWAAGTYHLLESYGGGNGGGEERSPPPLDVYLVATPSQVPRWAALPPPAAGKPPTTCVAAGVLAAPVGQLALAVVTVSGAAAIAASSFGVWRQSANLLWREAARLAGAHGGFLATTRSAVVAAAGCDGAHAAASAKAAAGGGHTVLLTAAFPSAVSAMRWSAALLEWGLLAPWPAALLLHDCAEEIWRDDLPAVTAGAGTGAGPTKGGFGGRVCVAADAAPSTPAGAAAASAKTQSALPLTFEPPKQQARGSLSGSAARIAALRMPAGLSTEQQVSSSGLAPRAGAGVVNPALLYTGTVGGTPSQLSRASSLAVAVAVAPSSMLPAPQPALLGEGGADLGGNVLVSESALELPRSLNAALLSAGIRPASGHTALASGSSHSRGGARVRGLCSGAGGGGSTGPGSSNSTGTAGHATPPSRTQAPPGAHAASPSRVQAIDPLLASLPELDGFGAGATGGRNGSDMRQGASDVGTGGFGSRMLPQIPAELPVGGGGSGGGAVAAPALPPSNPAEAVRSNAHASPSASTHLTAATSSSVHCSTHSSSGQAGGSGRTGGGSGGRGSGFSTAVPGRMRRPTVLEVSPSLIPAGLEHHFLGGDVSSGAEGGGVQPQRTVLAVGRPRPAYPPDAGSTASGARASMDDRSSGYRTVVNQMQGFETGVRPGSRRSNLLSQPEGPAPIVLAECPGDAAAREDARDRTGDAGLGDAGAGSATILVEPAERLQGASPLPAAALAPEEEGQSITLVVGVSRGDPLQPLAQWSPSSLDEVTLAPPPVGTATAAVDTGGQPELLAQQPQRAAAWPYASLQTAGGSTGHGGAEAADQAQARAGVFQPVVLRTAAQAMCATTTQTVVSTLPSTAEVERPELHAEAAAAGAAAAQPQFPQHHSQQAGAPGANSSAAAGPRAGTPAAAADGPGGFPGRGVGVPLLPPPRPLRTSAVGSVRTRSSAHGGSSQLGFTSDGDGGVMLAEDFLPFFLCRGLRLRCGVDYGVATADVNCITGMVQYRGPVAVAAAALAARAPVSQVLVSSAAAATASAAIAAEAAVLAEDSISKARMLASPESVYLASRPPTVAQPAGSPGEITPQQ</sequence>
<feature type="compositionally biased region" description="Low complexity" evidence="1">
    <location>
        <begin position="734"/>
        <end position="744"/>
    </location>
</feature>
<feature type="compositionally biased region" description="Low complexity" evidence="1">
    <location>
        <begin position="705"/>
        <end position="721"/>
    </location>
</feature>
<protein>
    <recommendedName>
        <fullName evidence="4">Guanylate cyclase domain-containing protein</fullName>
    </recommendedName>
</protein>
<evidence type="ECO:0008006" key="4">
    <source>
        <dbReference type="Google" id="ProtNLM"/>
    </source>
</evidence>
<evidence type="ECO:0000256" key="1">
    <source>
        <dbReference type="SAM" id="MobiDB-lite"/>
    </source>
</evidence>
<feature type="compositionally biased region" description="Polar residues" evidence="1">
    <location>
        <begin position="1272"/>
        <end position="1284"/>
    </location>
</feature>
<feature type="region of interest" description="Disordered" evidence="1">
    <location>
        <begin position="783"/>
        <end position="904"/>
    </location>
</feature>
<feature type="compositionally biased region" description="Gly residues" evidence="1">
    <location>
        <begin position="1243"/>
        <end position="1252"/>
    </location>
</feature>
<dbReference type="Gene3D" id="3.30.70.1230">
    <property type="entry name" value="Nucleotide cyclase"/>
    <property type="match status" value="2"/>
</dbReference>
<feature type="compositionally biased region" description="Low complexity" evidence="1">
    <location>
        <begin position="1198"/>
        <end position="1242"/>
    </location>
</feature>
<feature type="compositionally biased region" description="Gly residues" evidence="1">
    <location>
        <begin position="724"/>
        <end position="733"/>
    </location>
</feature>
<feature type="compositionally biased region" description="Low complexity" evidence="1">
    <location>
        <begin position="1"/>
        <end position="24"/>
    </location>
</feature>
<feature type="compositionally biased region" description="Gly residues" evidence="1">
    <location>
        <begin position="821"/>
        <end position="830"/>
    </location>
</feature>
<evidence type="ECO:0000313" key="2">
    <source>
        <dbReference type="EMBL" id="KAG2446064.1"/>
    </source>
</evidence>
<organism evidence="2 3">
    <name type="scientific">Chlamydomonas incerta</name>
    <dbReference type="NCBI Taxonomy" id="51695"/>
    <lineage>
        <taxon>Eukaryota</taxon>
        <taxon>Viridiplantae</taxon>
        <taxon>Chlorophyta</taxon>
        <taxon>core chlorophytes</taxon>
        <taxon>Chlorophyceae</taxon>
        <taxon>CS clade</taxon>
        <taxon>Chlamydomonadales</taxon>
        <taxon>Chlamydomonadaceae</taxon>
        <taxon>Chlamydomonas</taxon>
    </lineage>
</organism>
<feature type="region of interest" description="Disordered" evidence="1">
    <location>
        <begin position="1197"/>
        <end position="1284"/>
    </location>
</feature>
<gene>
    <name evidence="2" type="ORF">HXX76_000666</name>
</gene>
<feature type="region of interest" description="Disordered" evidence="1">
    <location>
        <begin position="1"/>
        <end position="56"/>
    </location>
</feature>
<feature type="region of interest" description="Disordered" evidence="1">
    <location>
        <begin position="142"/>
        <end position="165"/>
    </location>
</feature>
<proteinExistence type="predicted"/>
<name>A0A836B3A3_CHLIN</name>
<evidence type="ECO:0000313" key="3">
    <source>
        <dbReference type="Proteomes" id="UP000650467"/>
    </source>
</evidence>
<dbReference type="Proteomes" id="UP000650467">
    <property type="component" value="Unassembled WGS sequence"/>
</dbReference>
<dbReference type="EMBL" id="JAEHOC010000001">
    <property type="protein sequence ID" value="KAG2446064.1"/>
    <property type="molecule type" value="Genomic_DNA"/>
</dbReference>
<accession>A0A836B3A3</accession>
<dbReference type="InterPro" id="IPR029787">
    <property type="entry name" value="Nucleotide_cyclase"/>
</dbReference>